<evidence type="ECO:0000313" key="12">
    <source>
        <dbReference type="Proteomes" id="UP000695022"/>
    </source>
</evidence>
<evidence type="ECO:0000313" key="14">
    <source>
        <dbReference type="RefSeq" id="XP_014677117.1"/>
    </source>
</evidence>
<keyword evidence="3" id="KW-0479">Metal-binding</keyword>
<dbReference type="InterPro" id="IPR029071">
    <property type="entry name" value="Ubiquitin-like_domsf"/>
</dbReference>
<dbReference type="Pfam" id="PF24560">
    <property type="entry name" value="zf-C2H2_OTU1_C"/>
    <property type="match status" value="1"/>
</dbReference>
<keyword evidence="7 9" id="KW-0788">Thiol protease</keyword>
<proteinExistence type="predicted"/>
<evidence type="ECO:0000259" key="11">
    <source>
        <dbReference type="PROSITE" id="PS50802"/>
    </source>
</evidence>
<keyword evidence="2" id="KW-0645">Protease</keyword>
<dbReference type="PROSITE" id="PS50053">
    <property type="entry name" value="UBIQUITIN_2"/>
    <property type="match status" value="1"/>
</dbReference>
<evidence type="ECO:0000256" key="3">
    <source>
        <dbReference type="ARBA" id="ARBA00022723"/>
    </source>
</evidence>
<keyword evidence="12" id="KW-1185">Reference proteome</keyword>
<dbReference type="CDD" id="cd22745">
    <property type="entry name" value="OTU_OTU1"/>
    <property type="match status" value="1"/>
</dbReference>
<dbReference type="SUPFAM" id="SSF54236">
    <property type="entry name" value="Ubiquitin-like"/>
    <property type="match status" value="1"/>
</dbReference>
<dbReference type="Pfam" id="PF21403">
    <property type="entry name" value="OTU1_UBXL"/>
    <property type="match status" value="1"/>
</dbReference>
<reference evidence="13 14" key="1">
    <citation type="submission" date="2025-05" db="UniProtKB">
        <authorList>
            <consortium name="RefSeq"/>
        </authorList>
    </citation>
    <scope>IDENTIFICATION</scope>
</reference>
<dbReference type="PROSITE" id="PS50802">
    <property type="entry name" value="OTU"/>
    <property type="match status" value="1"/>
</dbReference>
<dbReference type="PANTHER" id="PTHR13312">
    <property type="entry name" value="HIV-INDUCED PROTEIN-7-LIKE PROTEASE"/>
    <property type="match status" value="1"/>
</dbReference>
<dbReference type="Proteomes" id="UP000695022">
    <property type="component" value="Unplaced"/>
</dbReference>
<name>A0ABM1EY46_PRICU</name>
<dbReference type="InterPro" id="IPR048857">
    <property type="entry name" value="OTU1_Ubl"/>
</dbReference>
<dbReference type="InterPro" id="IPR038765">
    <property type="entry name" value="Papain-like_cys_pep_sf"/>
</dbReference>
<evidence type="ECO:0000256" key="5">
    <source>
        <dbReference type="ARBA" id="ARBA00022786"/>
    </source>
</evidence>
<dbReference type="GeneID" id="106816985"/>
<dbReference type="InterPro" id="IPR003323">
    <property type="entry name" value="OTU_dom"/>
</dbReference>
<keyword evidence="6 9" id="KW-0378">Hydrolase</keyword>
<evidence type="ECO:0000256" key="9">
    <source>
        <dbReference type="RuleBase" id="RU367104"/>
    </source>
</evidence>
<evidence type="ECO:0000256" key="7">
    <source>
        <dbReference type="ARBA" id="ARBA00022807"/>
    </source>
</evidence>
<keyword evidence="9" id="KW-0963">Cytoplasm</keyword>
<dbReference type="EC" id="3.4.19.12" evidence="9"/>
<feature type="domain" description="Ubiquitin-like" evidence="10">
    <location>
        <begin position="6"/>
        <end position="79"/>
    </location>
</feature>
<keyword evidence="8" id="KW-0862">Zinc</keyword>
<dbReference type="InterPro" id="IPR057766">
    <property type="entry name" value="Znf-C2H2_OTU1-like_C"/>
</dbReference>
<evidence type="ECO:0000256" key="1">
    <source>
        <dbReference type="ARBA" id="ARBA00000707"/>
    </source>
</evidence>
<feature type="domain" description="OTU" evidence="11">
    <location>
        <begin position="120"/>
        <end position="244"/>
    </location>
</feature>
<evidence type="ECO:0000256" key="6">
    <source>
        <dbReference type="ARBA" id="ARBA00022801"/>
    </source>
</evidence>
<dbReference type="RefSeq" id="XP_014677116.1">
    <property type="nucleotide sequence ID" value="XM_014821630.1"/>
</dbReference>
<protein>
    <recommendedName>
        <fullName evidence="9">Ubiquitin thioesterase OTU</fullName>
        <ecNumber evidence="9">3.4.19.12</ecNumber>
    </recommendedName>
</protein>
<dbReference type="RefSeq" id="XP_014677117.1">
    <property type="nucleotide sequence ID" value="XM_014821631.1"/>
</dbReference>
<sequence>MAGKALHLRCKSRNGQQMLSGITAATTVAQLKQKLAELSRIQVGALKVLHGYPPIRMDLSISLATVSTLGLSSGDTLIVEEDSSVLATGEALSSEAIAVAKSSTADRKVSAQLQQNAGLLMRKVVPSDNSCLFTSVNYVLTGALDVSCSRDMRKLIADVVTADADTYNDAFLEKSNKEYAEWIAHEDAWGGAIELSILAKHHGVEMAVLDAQTGRIDRYGEDAHYPTRVLLIYDGLHYDPLVMERASEQTTVFAIGDDYVWQQALQLGVEARSSRQYTDVKRFALRCMVCDVALTGQTEAQEHALASGHTNFGEV</sequence>
<dbReference type="PANTHER" id="PTHR13312:SF0">
    <property type="entry name" value="UBIQUITIN THIOESTERASE OTU1"/>
    <property type="match status" value="1"/>
</dbReference>
<dbReference type="CDD" id="cd17059">
    <property type="entry name" value="Ubl_OTU1"/>
    <property type="match status" value="1"/>
</dbReference>
<dbReference type="Gene3D" id="3.10.20.90">
    <property type="entry name" value="Phosphatidylinositol 3-kinase Catalytic Subunit, Chain A, domain 1"/>
    <property type="match status" value="1"/>
</dbReference>
<dbReference type="InterPro" id="IPR000626">
    <property type="entry name" value="Ubiquitin-like_dom"/>
</dbReference>
<keyword evidence="4" id="KW-0863">Zinc-finger</keyword>
<comment type="catalytic activity">
    <reaction evidence="1 9">
        <text>Thiol-dependent hydrolysis of ester, thioester, amide, peptide and isopeptide bonds formed by the C-terminal Gly of ubiquitin (a 76-residue protein attached to proteins as an intracellular targeting signal).</text>
        <dbReference type="EC" id="3.4.19.12"/>
    </reaction>
</comment>
<evidence type="ECO:0000259" key="10">
    <source>
        <dbReference type="PROSITE" id="PS50053"/>
    </source>
</evidence>
<keyword evidence="5 9" id="KW-0833">Ubl conjugation pathway</keyword>
<dbReference type="SUPFAM" id="SSF54001">
    <property type="entry name" value="Cysteine proteinases"/>
    <property type="match status" value="1"/>
</dbReference>
<comment type="function">
    <text evidence="9">Hydrolase that can remove conjugated ubiquitin from proteins and may therefore play an important regulatory role at the level of protein turnover by preventing degradation.</text>
</comment>
<evidence type="ECO:0000256" key="2">
    <source>
        <dbReference type="ARBA" id="ARBA00022670"/>
    </source>
</evidence>
<accession>A0ABM1EY46</accession>
<dbReference type="Gene3D" id="3.90.70.80">
    <property type="match status" value="1"/>
</dbReference>
<gene>
    <name evidence="13 14" type="primary">LOC106816985</name>
</gene>
<dbReference type="Pfam" id="PF02338">
    <property type="entry name" value="OTU"/>
    <property type="match status" value="1"/>
</dbReference>
<evidence type="ECO:0000256" key="8">
    <source>
        <dbReference type="ARBA" id="ARBA00022833"/>
    </source>
</evidence>
<evidence type="ECO:0000256" key="4">
    <source>
        <dbReference type="ARBA" id="ARBA00022771"/>
    </source>
</evidence>
<organism evidence="12 14">
    <name type="scientific">Priapulus caudatus</name>
    <name type="common">Priapulid worm</name>
    <dbReference type="NCBI Taxonomy" id="37621"/>
    <lineage>
        <taxon>Eukaryota</taxon>
        <taxon>Metazoa</taxon>
        <taxon>Ecdysozoa</taxon>
        <taxon>Scalidophora</taxon>
        <taxon>Priapulida</taxon>
        <taxon>Priapulimorpha</taxon>
        <taxon>Priapulimorphida</taxon>
        <taxon>Priapulidae</taxon>
        <taxon>Priapulus</taxon>
    </lineage>
</organism>
<evidence type="ECO:0000313" key="13">
    <source>
        <dbReference type="RefSeq" id="XP_014677116.1"/>
    </source>
</evidence>
<comment type="subcellular location">
    <subcellularLocation>
        <location evidence="9">Cytoplasm</location>
    </subcellularLocation>
</comment>